<gene>
    <name evidence="2" type="ORF">BVRB_017920</name>
</gene>
<sequence>MIWATSTKVGCGKKACSSLIGRGKGDVWVCQYSPAGNIVGQQPYKTASVQNPAAQTPSSPSLTNAPVSGQSPASPTMSQPSSVGQQSPASPTMSQPSSVGQQPPASPTMPSAPAINAPAQATPSYPGSAPALPANQPIPQSPVGSGVIPGPGPMQQTNPGAAMPETPVRSTIGDASNDPSNRFIKIAHNDDDQSWPETLRKCEGEGLSSQARLQCDAIAEELNLCQQWCSEVRSLVSDMVSETTSADAHDIASIESALIDIDRGHEQVALVVEAMASIYLESERHTIMSLPQEKRILLEFDIMAQISSERQALHTHIFHYFNKQRRDSRRLCGRMPSLLHHTGQILQLSCDRIFNQQRCSLLDRMTELGLDLSELGPGALYTPIRCKVALNADDCHADL</sequence>
<dbReference type="AlphaFoldDB" id="A0A0J7YM41"/>
<feature type="non-terminal residue" evidence="2">
    <location>
        <position position="1"/>
    </location>
</feature>
<keyword evidence="3" id="KW-1185">Reference proteome</keyword>
<proteinExistence type="predicted"/>
<dbReference type="Gene3D" id="3.40.33.10">
    <property type="entry name" value="CAP"/>
    <property type="match status" value="1"/>
</dbReference>
<feature type="non-terminal residue" evidence="2">
    <location>
        <position position="399"/>
    </location>
</feature>
<dbReference type="InterPro" id="IPR035940">
    <property type="entry name" value="CAP_sf"/>
</dbReference>
<evidence type="ECO:0000256" key="1">
    <source>
        <dbReference type="SAM" id="MobiDB-lite"/>
    </source>
</evidence>
<name>A0A0J7YM41_BETVV</name>
<feature type="compositionally biased region" description="Polar residues" evidence="1">
    <location>
        <begin position="48"/>
        <end position="101"/>
    </location>
</feature>
<dbReference type="SUPFAM" id="SSF55797">
    <property type="entry name" value="PR-1-like"/>
    <property type="match status" value="1"/>
</dbReference>
<dbReference type="OrthoDB" id="337038at2759"/>
<accession>A0A0J7YM41</accession>
<feature type="region of interest" description="Disordered" evidence="1">
    <location>
        <begin position="48"/>
        <end position="179"/>
    </location>
</feature>
<organism evidence="2 3">
    <name type="scientific">Beta vulgaris subsp. vulgaris</name>
    <name type="common">Beet</name>
    <dbReference type="NCBI Taxonomy" id="3555"/>
    <lineage>
        <taxon>Eukaryota</taxon>
        <taxon>Viridiplantae</taxon>
        <taxon>Streptophyta</taxon>
        <taxon>Embryophyta</taxon>
        <taxon>Tracheophyta</taxon>
        <taxon>Spermatophyta</taxon>
        <taxon>Magnoliopsida</taxon>
        <taxon>eudicotyledons</taxon>
        <taxon>Gunneridae</taxon>
        <taxon>Pentapetalae</taxon>
        <taxon>Caryophyllales</taxon>
        <taxon>Chenopodiaceae</taxon>
        <taxon>Betoideae</taxon>
        <taxon>Beta</taxon>
    </lineage>
</organism>
<dbReference type="EMBL" id="KQ125924">
    <property type="protein sequence ID" value="KMS64666.1"/>
    <property type="molecule type" value="Genomic_DNA"/>
</dbReference>
<dbReference type="Proteomes" id="UP000035740">
    <property type="component" value="Unassembled WGS sequence"/>
</dbReference>
<evidence type="ECO:0000313" key="2">
    <source>
        <dbReference type="EMBL" id="KMS64666.1"/>
    </source>
</evidence>
<reference evidence="2 3" key="1">
    <citation type="journal article" date="2014" name="Nature">
        <title>The genome of the recently domesticated crop plant sugar beet (Beta vulgaris).</title>
        <authorList>
            <person name="Dohm J.C."/>
            <person name="Minoche A.E."/>
            <person name="Holtgrawe D."/>
            <person name="Capella-Gutierrez S."/>
            <person name="Zakrzewski F."/>
            <person name="Tafer H."/>
            <person name="Rupp O."/>
            <person name="Sorensen T.R."/>
            <person name="Stracke R."/>
            <person name="Reinhardt R."/>
            <person name="Goesmann A."/>
            <person name="Kraft T."/>
            <person name="Schulz B."/>
            <person name="Stadler P.F."/>
            <person name="Schmidt T."/>
            <person name="Gabaldon T."/>
            <person name="Lehrach H."/>
            <person name="Weisshaar B."/>
            <person name="Himmelbauer H."/>
        </authorList>
    </citation>
    <scope>NUCLEOTIDE SEQUENCE [LARGE SCALE GENOMIC DNA]</scope>
    <source>
        <tissue evidence="2">Taproot</tissue>
    </source>
</reference>
<protein>
    <recommendedName>
        <fullName evidence="4">SCP domain-containing protein</fullName>
    </recommendedName>
</protein>
<dbReference type="Gramene" id="KMS64666">
    <property type="protein sequence ID" value="KMS64666"/>
    <property type="gene ID" value="BVRB_017920"/>
</dbReference>
<evidence type="ECO:0000313" key="3">
    <source>
        <dbReference type="Proteomes" id="UP000035740"/>
    </source>
</evidence>
<evidence type="ECO:0008006" key="4">
    <source>
        <dbReference type="Google" id="ProtNLM"/>
    </source>
</evidence>